<keyword evidence="1" id="KW-0812">Transmembrane</keyword>
<accession>A0A545TIL7</accession>
<comment type="caution">
    <text evidence="2">The sequence shown here is derived from an EMBL/GenBank/DDBJ whole genome shotgun (WGS) entry which is preliminary data.</text>
</comment>
<sequence length="148" mass="16597">MNNPSSTSASSTSAPSIPAPSPAMMLAHRLTLAGYFGLVVLIPVWNLWWYPSEVFSNEVLTVFWLIPLIFPLKGLLQGKAYTHAWSGFIAVIYICHALTSLVTNLNELFAILLELFFATLFLFAGMYFAKWRGEQLGLELPKLNKERD</sequence>
<feature type="transmembrane region" description="Helical" evidence="1">
    <location>
        <begin position="30"/>
        <end position="48"/>
    </location>
</feature>
<organism evidence="2 3">
    <name type="scientific">Aliikangiella marina</name>
    <dbReference type="NCBI Taxonomy" id="1712262"/>
    <lineage>
        <taxon>Bacteria</taxon>
        <taxon>Pseudomonadati</taxon>
        <taxon>Pseudomonadota</taxon>
        <taxon>Gammaproteobacteria</taxon>
        <taxon>Oceanospirillales</taxon>
        <taxon>Pleioneaceae</taxon>
        <taxon>Aliikangiella</taxon>
    </lineage>
</organism>
<dbReference type="Proteomes" id="UP000317839">
    <property type="component" value="Unassembled WGS sequence"/>
</dbReference>
<dbReference type="AlphaFoldDB" id="A0A545TIL7"/>
<feature type="transmembrane region" description="Helical" evidence="1">
    <location>
        <begin position="84"/>
        <end position="102"/>
    </location>
</feature>
<feature type="transmembrane region" description="Helical" evidence="1">
    <location>
        <begin position="108"/>
        <end position="129"/>
    </location>
</feature>
<dbReference type="InterPro" id="IPR018643">
    <property type="entry name" value="DUF2069_membrane"/>
</dbReference>
<evidence type="ECO:0000313" key="3">
    <source>
        <dbReference type="Proteomes" id="UP000317839"/>
    </source>
</evidence>
<reference evidence="2 3" key="1">
    <citation type="submission" date="2019-06" db="EMBL/GenBank/DDBJ databases">
        <title>Draft genome of Aliikangiella marina GYP-15.</title>
        <authorList>
            <person name="Wang G."/>
        </authorList>
    </citation>
    <scope>NUCLEOTIDE SEQUENCE [LARGE SCALE GENOMIC DNA]</scope>
    <source>
        <strain evidence="2 3">GYP-15</strain>
    </source>
</reference>
<gene>
    <name evidence="2" type="ORF">FLL45_03705</name>
</gene>
<dbReference type="EMBL" id="VIKR01000001">
    <property type="protein sequence ID" value="TQV77070.1"/>
    <property type="molecule type" value="Genomic_DNA"/>
</dbReference>
<dbReference type="RefSeq" id="WP_142888430.1">
    <property type="nucleotide sequence ID" value="NZ_VIKR01000001.1"/>
</dbReference>
<keyword evidence="3" id="KW-1185">Reference proteome</keyword>
<keyword evidence="1" id="KW-0472">Membrane</keyword>
<name>A0A545TIL7_9GAMM</name>
<keyword evidence="1" id="KW-1133">Transmembrane helix</keyword>
<protein>
    <submittedName>
        <fullName evidence="2">DUF2069 domain-containing protein</fullName>
    </submittedName>
</protein>
<feature type="transmembrane region" description="Helical" evidence="1">
    <location>
        <begin position="54"/>
        <end position="72"/>
    </location>
</feature>
<evidence type="ECO:0000256" key="1">
    <source>
        <dbReference type="SAM" id="Phobius"/>
    </source>
</evidence>
<proteinExistence type="predicted"/>
<evidence type="ECO:0000313" key="2">
    <source>
        <dbReference type="EMBL" id="TQV77070.1"/>
    </source>
</evidence>
<dbReference type="Pfam" id="PF09842">
    <property type="entry name" value="DUF2069"/>
    <property type="match status" value="1"/>
</dbReference>
<dbReference type="OrthoDB" id="5569826at2"/>